<dbReference type="AlphaFoldDB" id="A0A803QB99"/>
<organism evidence="1 2">
    <name type="scientific">Cannabis sativa</name>
    <name type="common">Hemp</name>
    <name type="synonym">Marijuana</name>
    <dbReference type="NCBI Taxonomy" id="3483"/>
    <lineage>
        <taxon>Eukaryota</taxon>
        <taxon>Viridiplantae</taxon>
        <taxon>Streptophyta</taxon>
        <taxon>Embryophyta</taxon>
        <taxon>Tracheophyta</taxon>
        <taxon>Spermatophyta</taxon>
        <taxon>Magnoliopsida</taxon>
        <taxon>eudicotyledons</taxon>
        <taxon>Gunneridae</taxon>
        <taxon>Pentapetalae</taxon>
        <taxon>rosids</taxon>
        <taxon>fabids</taxon>
        <taxon>Rosales</taxon>
        <taxon>Cannabaceae</taxon>
        <taxon>Cannabis</taxon>
    </lineage>
</organism>
<keyword evidence="2" id="KW-1185">Reference proteome</keyword>
<evidence type="ECO:0000313" key="1">
    <source>
        <dbReference type="EnsemblPlants" id="cds.evm.model.08.444"/>
    </source>
</evidence>
<dbReference type="Gramene" id="evm.model.08.444">
    <property type="protein sequence ID" value="cds.evm.model.08.444"/>
    <property type="gene ID" value="evm.TU.08.444"/>
</dbReference>
<evidence type="ECO:0000313" key="2">
    <source>
        <dbReference type="Proteomes" id="UP000596661"/>
    </source>
</evidence>
<dbReference type="EnsemblPlants" id="evm.model.08.444">
    <property type="protein sequence ID" value="cds.evm.model.08.444"/>
    <property type="gene ID" value="evm.TU.08.444"/>
</dbReference>
<name>A0A803QB99_CANSA</name>
<sequence length="257" mass="28972">MALRGDKAPGPDGINPLFYQKNWPIMGKDLCHAILDVLNNGANLAPINETFVILIPKKNNDIRVQDFRPTSLCFTIYKVVAMSIAYKLKSVLGHVNIGSTLVSQFFFHNKKNCDIKEILLRGFDAFRKDNLAVFFGILWAIWNHRNKFLFADKKHVYMDIEPFIVSYLQDYKVAQAMIILQSDSSTQNQEAAQSRPTSSLSILEQYKLSVDAAIKRQVNKHGYGVVVQDSNDRVIAEIYSSTTSGVPPIFAEVEALL</sequence>
<evidence type="ECO:0008006" key="3">
    <source>
        <dbReference type="Google" id="ProtNLM"/>
    </source>
</evidence>
<dbReference type="EMBL" id="UZAU01000683">
    <property type="status" value="NOT_ANNOTATED_CDS"/>
    <property type="molecule type" value="Genomic_DNA"/>
</dbReference>
<reference evidence="1" key="1">
    <citation type="submission" date="2018-11" db="EMBL/GenBank/DDBJ databases">
        <authorList>
            <person name="Grassa J C."/>
        </authorList>
    </citation>
    <scope>NUCLEOTIDE SEQUENCE [LARGE SCALE GENOMIC DNA]</scope>
</reference>
<dbReference type="Proteomes" id="UP000596661">
    <property type="component" value="Chromosome 8"/>
</dbReference>
<reference evidence="1" key="2">
    <citation type="submission" date="2021-03" db="UniProtKB">
        <authorList>
            <consortium name="EnsemblPlants"/>
        </authorList>
    </citation>
    <scope>IDENTIFICATION</scope>
</reference>
<protein>
    <recommendedName>
        <fullName evidence="3">Reverse transcriptase</fullName>
    </recommendedName>
</protein>
<proteinExistence type="predicted"/>
<accession>A0A803QB99</accession>